<sequence length="81" mass="9541">MFHPYIYKVRDVRADGNCGFRAVAVGLNLHENAWPTVRYHLMEELRIYYNQYVVMLGTKEVTMFKSAWISLKIDSRQLKTG</sequence>
<feature type="domain" description="OTU" evidence="1">
    <location>
        <begin position="7"/>
        <end position="81"/>
    </location>
</feature>
<name>A0A2U1M429_ARTAN</name>
<dbReference type="OrthoDB" id="1915076at2759"/>
<organism evidence="2 3">
    <name type="scientific">Artemisia annua</name>
    <name type="common">Sweet wormwood</name>
    <dbReference type="NCBI Taxonomy" id="35608"/>
    <lineage>
        <taxon>Eukaryota</taxon>
        <taxon>Viridiplantae</taxon>
        <taxon>Streptophyta</taxon>
        <taxon>Embryophyta</taxon>
        <taxon>Tracheophyta</taxon>
        <taxon>Spermatophyta</taxon>
        <taxon>Magnoliopsida</taxon>
        <taxon>eudicotyledons</taxon>
        <taxon>Gunneridae</taxon>
        <taxon>Pentapetalae</taxon>
        <taxon>asterids</taxon>
        <taxon>campanulids</taxon>
        <taxon>Asterales</taxon>
        <taxon>Asteraceae</taxon>
        <taxon>Asteroideae</taxon>
        <taxon>Anthemideae</taxon>
        <taxon>Artemisiinae</taxon>
        <taxon>Artemisia</taxon>
    </lineage>
</organism>
<evidence type="ECO:0000259" key="1">
    <source>
        <dbReference type="PROSITE" id="PS50802"/>
    </source>
</evidence>
<dbReference type="EMBL" id="PKPP01006599">
    <property type="protein sequence ID" value="PWA56003.1"/>
    <property type="molecule type" value="Genomic_DNA"/>
</dbReference>
<dbReference type="InterPro" id="IPR038765">
    <property type="entry name" value="Papain-like_cys_pep_sf"/>
</dbReference>
<gene>
    <name evidence="2" type="ORF">CTI12_AA361730</name>
</gene>
<dbReference type="PROSITE" id="PS50802">
    <property type="entry name" value="OTU"/>
    <property type="match status" value="1"/>
</dbReference>
<dbReference type="CDD" id="cd22744">
    <property type="entry name" value="OTU"/>
    <property type="match status" value="1"/>
</dbReference>
<comment type="caution">
    <text evidence="2">The sequence shown here is derived from an EMBL/GenBank/DDBJ whole genome shotgun (WGS) entry which is preliminary data.</text>
</comment>
<evidence type="ECO:0000313" key="3">
    <source>
        <dbReference type="Proteomes" id="UP000245207"/>
    </source>
</evidence>
<accession>A0A2U1M429</accession>
<dbReference type="AlphaFoldDB" id="A0A2U1M429"/>
<dbReference type="SUPFAM" id="SSF54001">
    <property type="entry name" value="Cysteine proteinases"/>
    <property type="match status" value="1"/>
</dbReference>
<dbReference type="InterPro" id="IPR003323">
    <property type="entry name" value="OTU_dom"/>
</dbReference>
<proteinExistence type="predicted"/>
<protein>
    <recommendedName>
        <fullName evidence="1">OTU domain-containing protein</fullName>
    </recommendedName>
</protein>
<dbReference type="Proteomes" id="UP000245207">
    <property type="component" value="Unassembled WGS sequence"/>
</dbReference>
<keyword evidence="3" id="KW-1185">Reference proteome</keyword>
<reference evidence="2 3" key="1">
    <citation type="journal article" date="2018" name="Mol. Plant">
        <title>The genome of Artemisia annua provides insight into the evolution of Asteraceae family and artemisinin biosynthesis.</title>
        <authorList>
            <person name="Shen Q."/>
            <person name="Zhang L."/>
            <person name="Liao Z."/>
            <person name="Wang S."/>
            <person name="Yan T."/>
            <person name="Shi P."/>
            <person name="Liu M."/>
            <person name="Fu X."/>
            <person name="Pan Q."/>
            <person name="Wang Y."/>
            <person name="Lv Z."/>
            <person name="Lu X."/>
            <person name="Zhang F."/>
            <person name="Jiang W."/>
            <person name="Ma Y."/>
            <person name="Chen M."/>
            <person name="Hao X."/>
            <person name="Li L."/>
            <person name="Tang Y."/>
            <person name="Lv G."/>
            <person name="Zhou Y."/>
            <person name="Sun X."/>
            <person name="Brodelius P.E."/>
            <person name="Rose J.K.C."/>
            <person name="Tang K."/>
        </authorList>
    </citation>
    <scope>NUCLEOTIDE SEQUENCE [LARGE SCALE GENOMIC DNA]</scope>
    <source>
        <strain evidence="3">cv. Huhao1</strain>
        <tissue evidence="2">Leaf</tissue>
    </source>
</reference>
<evidence type="ECO:0000313" key="2">
    <source>
        <dbReference type="EMBL" id="PWA56003.1"/>
    </source>
</evidence>
<dbReference type="Gene3D" id="3.90.70.80">
    <property type="match status" value="1"/>
</dbReference>